<dbReference type="eggNOG" id="COG4388">
    <property type="taxonomic scope" value="Bacteria"/>
</dbReference>
<dbReference type="STRING" id="411684.HPDFL43_14872"/>
<evidence type="ECO:0000313" key="1">
    <source>
        <dbReference type="EMBL" id="EDQ34290.1"/>
    </source>
</evidence>
<dbReference type="EMBL" id="ABIA03000004">
    <property type="protein sequence ID" value="EDQ34290.1"/>
    <property type="molecule type" value="Genomic_DNA"/>
</dbReference>
<gene>
    <name evidence="1" type="ORF">HPDFL43_14872</name>
</gene>
<reference evidence="1 2" key="1">
    <citation type="submission" date="2007-10" db="EMBL/GenBank/DDBJ databases">
        <authorList>
            <person name="Wagner-Dobler I."/>
            <person name="Ferriera S."/>
            <person name="Johnson J."/>
            <person name="Kravitz S."/>
            <person name="Beeson K."/>
            <person name="Sutton G."/>
            <person name="Rogers Y.-H."/>
            <person name="Friedman R."/>
            <person name="Frazier M."/>
            <person name="Venter J.C."/>
        </authorList>
    </citation>
    <scope>NUCLEOTIDE SEQUENCE [LARGE SCALE GENOMIC DNA]</scope>
    <source>
        <strain evidence="1 2">DFL-43</strain>
    </source>
</reference>
<dbReference type="PIRSF" id="PIRSF016624">
    <property type="entry name" value="Mu_prophg_I"/>
    <property type="match status" value="1"/>
</dbReference>
<dbReference type="HOGENOM" id="CLU_062795_2_0_5"/>
<comment type="caution">
    <text evidence="1">The sequence shown here is derived from an EMBL/GenBank/DDBJ whole genome shotgun (WGS) entry which is preliminary data.</text>
</comment>
<accession>A9D2X1</accession>
<dbReference type="Pfam" id="PF10123">
    <property type="entry name" value="Mu-like_Pro"/>
    <property type="match status" value="1"/>
</dbReference>
<reference evidence="1 2" key="2">
    <citation type="submission" date="2012-06" db="EMBL/GenBank/DDBJ databases">
        <authorList>
            <person name="Fiebig A."/>
        </authorList>
    </citation>
    <scope>NUCLEOTIDE SEQUENCE [LARGE SCALE GENOMIC DNA]</scope>
    <source>
        <strain evidence="1 2">DFL-43</strain>
    </source>
</reference>
<organism evidence="1 2">
    <name type="scientific">Hoeflea phototrophica (strain DSM 17068 / NCIMB 14078 / DFL-43)</name>
    <dbReference type="NCBI Taxonomy" id="411684"/>
    <lineage>
        <taxon>Bacteria</taxon>
        <taxon>Pseudomonadati</taxon>
        <taxon>Pseudomonadota</taxon>
        <taxon>Alphaproteobacteria</taxon>
        <taxon>Hyphomicrobiales</taxon>
        <taxon>Rhizobiaceae</taxon>
        <taxon>Hoeflea</taxon>
    </lineage>
</organism>
<dbReference type="RefSeq" id="WP_007198733.1">
    <property type="nucleotide sequence ID" value="NZ_CM002917.1"/>
</dbReference>
<evidence type="ECO:0000313" key="2">
    <source>
        <dbReference type="Proteomes" id="UP000004291"/>
    </source>
</evidence>
<sequence length="371" mass="38798">MMTAAQSQRNSRSDQALTALCTALPLPDAAQDKPAPEWIHLLPTGSFSGADGRGPYHVKDANRLVEASLEAMAGSGVVDENHATDLATPKGEPAPARGWITALEARTDGIWGKVDWTRAGLALLADRAYRHISPVIMHLKDGTVTAILRASLVNKPNLRGLAALNQETPMDFMDRLRAALGLGDEAGEDAVLAGINAAKGGTALQAALNDALGPIARAAGLAEGADAKAVLAGVEQMAKAKTSGDDTTVKALQAELTEVTTKFTALQTSIATDRATAFVDGAIKAGRVGVKPLRDHYIARHAANPAEVEKEINSFPSLGRSGASIEPPPAAKDGQLALNAEQRSVATMLGIDPKDYAETLKAERDAREAMQ</sequence>
<dbReference type="AlphaFoldDB" id="A9D2X1"/>
<dbReference type="Proteomes" id="UP000004291">
    <property type="component" value="Chromosome"/>
</dbReference>
<name>A9D2X1_HOEPD</name>
<dbReference type="InterPro" id="IPR012106">
    <property type="entry name" value="Phage_Mu_Gp1"/>
</dbReference>
<protein>
    <submittedName>
        <fullName evidence="1">Mu-like prophage I protein</fullName>
    </submittedName>
</protein>
<proteinExistence type="predicted"/>
<keyword evidence="2" id="KW-1185">Reference proteome</keyword>